<dbReference type="EMBL" id="AP014685">
    <property type="protein sequence ID" value="BAR53984.1"/>
    <property type="molecule type" value="Genomic_DNA"/>
</dbReference>
<name>A0A0E4FR55_9BRAD</name>
<keyword evidence="1" id="KW-0889">Transcription antitermination</keyword>
<dbReference type="GO" id="GO:0005829">
    <property type="term" value="C:cytosol"/>
    <property type="evidence" value="ECO:0007669"/>
    <property type="project" value="TreeGrafter"/>
</dbReference>
<evidence type="ECO:0000313" key="5">
    <source>
        <dbReference type="EMBL" id="BAR53984.1"/>
    </source>
</evidence>
<dbReference type="CDD" id="cd06091">
    <property type="entry name" value="KOW_NusG"/>
    <property type="match status" value="1"/>
</dbReference>
<dbReference type="SUPFAM" id="SSF50104">
    <property type="entry name" value="Translation proteins SH3-like domain"/>
    <property type="match status" value="1"/>
</dbReference>
<dbReference type="SUPFAM" id="SSF82679">
    <property type="entry name" value="N-utilization substance G protein NusG, N-terminal domain"/>
    <property type="match status" value="1"/>
</dbReference>
<dbReference type="CDD" id="cd09892">
    <property type="entry name" value="NGN_SP_RfaH"/>
    <property type="match status" value="1"/>
</dbReference>
<dbReference type="AlphaFoldDB" id="A0A0E4FR55"/>
<evidence type="ECO:0000259" key="4">
    <source>
        <dbReference type="SMART" id="SM00738"/>
    </source>
</evidence>
<sequence>MSEAVEARWYVVQTQVNGEAKAAHNLLRQGYEIYLPRYLKRRRHARKVDFVAKALFPRYIFVAIDMATQRWRAIQSTQGVSHLVCNGEEPAAVPSGVLGALRAREDERGFVRMEARPAFAPGDKVRVLAGAFMDNAGLFDGMGDHHRVAILLDMLGRKVRVHLDVDLVAAA</sequence>
<gene>
    <name evidence="5" type="ORF">NK6_799</name>
</gene>
<dbReference type="RefSeq" id="WP_060908275.1">
    <property type="nucleotide sequence ID" value="NZ_JAFCKD010000010.1"/>
</dbReference>
<dbReference type="Proteomes" id="UP000063308">
    <property type="component" value="Chromosome"/>
</dbReference>
<proteinExistence type="predicted"/>
<dbReference type="SMART" id="SM00738">
    <property type="entry name" value="NGN"/>
    <property type="match status" value="1"/>
</dbReference>
<dbReference type="PANTHER" id="PTHR30265:SF7">
    <property type="entry name" value="TRANSCRIPTION ANTITERMINATION PROTEIN RFAH"/>
    <property type="match status" value="1"/>
</dbReference>
<feature type="domain" description="NusG-like N-terminal" evidence="4">
    <location>
        <begin position="6"/>
        <end position="105"/>
    </location>
</feature>
<dbReference type="InterPro" id="IPR043425">
    <property type="entry name" value="NusG-like"/>
</dbReference>
<organism evidence="5 6">
    <name type="scientific">Bradyrhizobium diazoefficiens</name>
    <dbReference type="NCBI Taxonomy" id="1355477"/>
    <lineage>
        <taxon>Bacteria</taxon>
        <taxon>Pseudomonadati</taxon>
        <taxon>Pseudomonadota</taxon>
        <taxon>Alphaproteobacteria</taxon>
        <taxon>Hyphomicrobiales</taxon>
        <taxon>Nitrobacteraceae</taxon>
        <taxon>Bradyrhizobium</taxon>
    </lineage>
</organism>
<keyword evidence="2" id="KW-0805">Transcription regulation</keyword>
<evidence type="ECO:0000256" key="2">
    <source>
        <dbReference type="ARBA" id="ARBA00023015"/>
    </source>
</evidence>
<evidence type="ECO:0000256" key="3">
    <source>
        <dbReference type="ARBA" id="ARBA00023163"/>
    </source>
</evidence>
<dbReference type="InterPro" id="IPR008991">
    <property type="entry name" value="Translation_prot_SH3-like_sf"/>
</dbReference>
<reference evidence="5 6" key="1">
    <citation type="submission" date="2014-11" db="EMBL/GenBank/DDBJ databases">
        <title>Symbiosis island explosion on the genome of extra-slow-growing strains of soybean bradyrhizobia with massive insertion sequences.</title>
        <authorList>
            <person name="Iida T."/>
            <person name="Minamisawa K."/>
        </authorList>
    </citation>
    <scope>NUCLEOTIDE SEQUENCE [LARGE SCALE GENOMIC DNA]</scope>
    <source>
        <strain evidence="5 6">NK6</strain>
    </source>
</reference>
<evidence type="ECO:0000256" key="1">
    <source>
        <dbReference type="ARBA" id="ARBA00022814"/>
    </source>
</evidence>
<protein>
    <recommendedName>
        <fullName evidence="4">NusG-like N-terminal domain-containing protein</fullName>
    </recommendedName>
</protein>
<evidence type="ECO:0000313" key="6">
    <source>
        <dbReference type="Proteomes" id="UP000063308"/>
    </source>
</evidence>
<accession>A0A0E4FR55</accession>
<dbReference type="GO" id="GO:0031564">
    <property type="term" value="P:transcription antitermination"/>
    <property type="evidence" value="ECO:0007669"/>
    <property type="project" value="UniProtKB-KW"/>
</dbReference>
<keyword evidence="3" id="KW-0804">Transcription</keyword>
<dbReference type="Pfam" id="PF02357">
    <property type="entry name" value="NusG"/>
    <property type="match status" value="1"/>
</dbReference>
<dbReference type="InterPro" id="IPR006645">
    <property type="entry name" value="NGN-like_dom"/>
</dbReference>
<dbReference type="PANTHER" id="PTHR30265">
    <property type="entry name" value="RHO-INTERACTING TRANSCRIPTION TERMINATION FACTOR NUSG"/>
    <property type="match status" value="1"/>
</dbReference>
<dbReference type="GO" id="GO:0006354">
    <property type="term" value="P:DNA-templated transcription elongation"/>
    <property type="evidence" value="ECO:0007669"/>
    <property type="project" value="InterPro"/>
</dbReference>
<dbReference type="InterPro" id="IPR036735">
    <property type="entry name" value="NGN_dom_sf"/>
</dbReference>
<dbReference type="Gene3D" id="3.30.70.940">
    <property type="entry name" value="NusG, N-terminal domain"/>
    <property type="match status" value="1"/>
</dbReference>